<dbReference type="InterPro" id="IPR024559">
    <property type="entry name" value="DUF3846"/>
</dbReference>
<sequence>MKVLMVEPGKVPYAVDIGEGLEALQAAVGGDIQAVYPYDDPVALICNEEGKYMGLPLNRALRDDEGNIYDIIAGNFFLCGLGEENFADLPADLMEKYRQQFEHPEQFVRIAGKILAVKRPVPSPEEQEAQRAQMAAQEAQREEMRLDDSTDLAFDLDVFLRQYSGAYADMHPDFHEEKERMADELLSGQTGKIRMRMATVIQEEHLDGEAGPLLDRIAAYEKEYGISAYSIYQLDLSDSTDDLRFMSLGWLEKKGLPVDRDNYQMVYAAELSPGETLEDIYTRFNIDHPEDFKGHSLSVSDVVVLHEKGSDTAYYVDSIGFKELPDFFGGTRQPEAKRDVSLREQLDDAKKQAAKAEPKTPEKKKEPERS</sequence>
<organism evidence="4">
    <name type="scientific">Enterococcus faecium</name>
    <name type="common">Streptococcus faecium</name>
    <dbReference type="NCBI Taxonomy" id="1352"/>
    <lineage>
        <taxon>Bacteria</taxon>
        <taxon>Bacillati</taxon>
        <taxon>Bacillota</taxon>
        <taxon>Bacilli</taxon>
        <taxon>Lactobacillales</taxon>
        <taxon>Enterococcaceae</taxon>
        <taxon>Enterococcus</taxon>
    </lineage>
</organism>
<feature type="domain" description="YodL-like" evidence="3">
    <location>
        <begin position="229"/>
        <end position="327"/>
    </location>
</feature>
<dbReference type="Pfam" id="PF12957">
    <property type="entry name" value="DUF3846"/>
    <property type="match status" value="1"/>
</dbReference>
<dbReference type="InterPro" id="IPR025923">
    <property type="entry name" value="YodL-like_dom"/>
</dbReference>
<proteinExistence type="predicted"/>
<protein>
    <recommendedName>
        <fullName evidence="5">DUF3846 domain-containing protein</fullName>
    </recommendedName>
</protein>
<reference evidence="4" key="1">
    <citation type="journal article" date="2016" name="J. Antimicrob. Chemother.">
        <title>Characterization of a genomic island harbouring a new vanD allele from Enterococcus faecium N15-508 isolated in Canada.</title>
        <authorList>
            <person name="Boyd D.A."/>
            <person name="Lalancette C."/>
            <person name="Levesque S."/>
            <person name="Golding G.R."/>
        </authorList>
    </citation>
    <scope>NUCLEOTIDE SEQUENCE</scope>
    <source>
        <strain evidence="4">N15-508</strain>
    </source>
</reference>
<dbReference type="AlphaFoldDB" id="A0A140GXJ1"/>
<evidence type="ECO:0000256" key="1">
    <source>
        <dbReference type="SAM" id="MobiDB-lite"/>
    </source>
</evidence>
<accession>A0A140GXJ1</accession>
<evidence type="ECO:0000259" key="2">
    <source>
        <dbReference type="Pfam" id="PF12957"/>
    </source>
</evidence>
<name>A0A140GXJ1_ENTFC</name>
<evidence type="ECO:0008006" key="5">
    <source>
        <dbReference type="Google" id="ProtNLM"/>
    </source>
</evidence>
<evidence type="ECO:0000259" key="3">
    <source>
        <dbReference type="Pfam" id="PF14191"/>
    </source>
</evidence>
<feature type="domain" description="DUF3846" evidence="2">
    <location>
        <begin position="1"/>
        <end position="102"/>
    </location>
</feature>
<evidence type="ECO:0000313" key="4">
    <source>
        <dbReference type="EMBL" id="AMN85530.1"/>
    </source>
</evidence>
<feature type="region of interest" description="Disordered" evidence="1">
    <location>
        <begin position="332"/>
        <end position="370"/>
    </location>
</feature>
<dbReference type="EMBL" id="KT825491">
    <property type="protein sequence ID" value="AMN85530.1"/>
    <property type="molecule type" value="Genomic_DNA"/>
</dbReference>
<dbReference type="Pfam" id="PF14191">
    <property type="entry name" value="YodL"/>
    <property type="match status" value="1"/>
</dbReference>
<feature type="compositionally biased region" description="Basic and acidic residues" evidence="1">
    <location>
        <begin position="334"/>
        <end position="370"/>
    </location>
</feature>